<evidence type="ECO:0000256" key="4">
    <source>
        <dbReference type="ARBA" id="ARBA00022786"/>
    </source>
</evidence>
<dbReference type="EC" id="2.3.2.27" evidence="5"/>
<dbReference type="SMART" id="SM00504">
    <property type="entry name" value="Ubox"/>
    <property type="match status" value="1"/>
</dbReference>
<evidence type="ECO:0000256" key="1">
    <source>
        <dbReference type="ARBA" id="ARBA00000900"/>
    </source>
</evidence>
<protein>
    <recommendedName>
        <fullName evidence="5 6">U-box domain-containing protein</fullName>
        <ecNumber evidence="5">2.3.2.27</ecNumber>
    </recommendedName>
    <alternativeName>
        <fullName evidence="5">RING-type E3 ubiquitin transferase PUB</fullName>
    </alternativeName>
</protein>
<dbReference type="Pfam" id="PF25598">
    <property type="entry name" value="ARM_PUB"/>
    <property type="match status" value="1"/>
</dbReference>
<evidence type="ECO:0000313" key="7">
    <source>
        <dbReference type="EMBL" id="PWZ44470.1"/>
    </source>
</evidence>
<dbReference type="HOGENOM" id="CLU_006348_1_1_1"/>
<sequence>MVRKETAMRLPPQHQGLEVKIPSFFRCPISLDVMRSPVSLCTGVTYDRASIQQWLDSGNTTCPATMLPLPSTDLVPNLTLRSLIAHWAASAASCSPTAAGGAGVADSSSARTSSPASLVRQVASSGVDPSPALRELAAYLSDDDVDDFEKNALVGAGRAAETVASVLRRRAEETGVEGVEAATRVLALILASDGIDDSNKKRVATGLAADAAASTASLARVMRGGSDLEARIDAAKLAELLLANAAGEAKAAATKSSELLAELVRLVGTVDETGALDRNAVDAGLSCLAAICGSCRAARGEMVRLGAVPAAVRALRASTESGASAKALRVLESAVGCAEGRAALCANAEDAIPAVVGKMMKAGRDGAEAAVAVLWAVCHRYQDRRAADAAAAAEGGLTRLLLLMQSGCSPAARQMALELLKIYRVNAKSCLAGYDSKTTHIMPF</sequence>
<keyword evidence="4 5" id="KW-0833">Ubl conjugation pathway</keyword>
<dbReference type="Gene3D" id="3.30.40.10">
    <property type="entry name" value="Zinc/RING finger domain, C3HC4 (zinc finger)"/>
    <property type="match status" value="1"/>
</dbReference>
<dbReference type="GO" id="GO:0016567">
    <property type="term" value="P:protein ubiquitination"/>
    <property type="evidence" value="ECO:0007669"/>
    <property type="project" value="UniProtKB-UniRule"/>
</dbReference>
<comment type="caution">
    <text evidence="7">The sequence shown here is derived from an EMBL/GenBank/DDBJ whole genome shotgun (WGS) entry which is preliminary data.</text>
</comment>
<dbReference type="SMR" id="A0A8J8YDE0"/>
<dbReference type="OrthoDB" id="10064100at2759"/>
<dbReference type="OMA" id="AILWSGC"/>
<dbReference type="PANTHER" id="PTHR22849:SF111">
    <property type="entry name" value="U-BOX DOMAIN-CONTAINING PROTEIN"/>
    <property type="match status" value="1"/>
</dbReference>
<dbReference type="Pfam" id="PF04564">
    <property type="entry name" value="U-box"/>
    <property type="match status" value="1"/>
</dbReference>
<evidence type="ECO:0000256" key="5">
    <source>
        <dbReference type="RuleBase" id="RU369093"/>
    </source>
</evidence>
<dbReference type="FunFam" id="3.30.40.10:FF:000442">
    <property type="entry name" value="RING-type E3 ubiquitin transferase"/>
    <property type="match status" value="1"/>
</dbReference>
<evidence type="ECO:0000256" key="2">
    <source>
        <dbReference type="ARBA" id="ARBA00004906"/>
    </source>
</evidence>
<dbReference type="InterPro" id="IPR058678">
    <property type="entry name" value="ARM_PUB"/>
</dbReference>
<dbReference type="Proteomes" id="UP000251960">
    <property type="component" value="Chromosome 10"/>
</dbReference>
<dbReference type="InterPro" id="IPR011989">
    <property type="entry name" value="ARM-like"/>
</dbReference>
<comment type="pathway">
    <text evidence="2 5">Protein modification; protein ubiquitination.</text>
</comment>
<dbReference type="InterPro" id="IPR045210">
    <property type="entry name" value="RING-Ubox_PUB"/>
</dbReference>
<dbReference type="AlphaFoldDB" id="A0A8J8YDE0"/>
<gene>
    <name evidence="7" type="primary">PUB29_2</name>
    <name evidence="7" type="ORF">Zm00014a_002341</name>
</gene>
<comment type="function">
    <text evidence="5">Functions as an E3 ubiquitin ligase.</text>
</comment>
<dbReference type="Gene3D" id="1.25.10.10">
    <property type="entry name" value="Leucine-rich Repeat Variant"/>
    <property type="match status" value="1"/>
</dbReference>
<reference evidence="7" key="1">
    <citation type="journal article" date="2018" name="Nat. Genet.">
        <title>Extensive intraspecific gene order and gene structural variations between Mo17 and other maize genomes.</title>
        <authorList>
            <person name="Sun S."/>
            <person name="Zhou Y."/>
            <person name="Chen J."/>
            <person name="Shi J."/>
            <person name="Zhao H."/>
            <person name="Zhao H."/>
            <person name="Song W."/>
            <person name="Zhang M."/>
            <person name="Cui Y."/>
            <person name="Dong X."/>
            <person name="Liu H."/>
            <person name="Ma X."/>
            <person name="Jiao Y."/>
            <person name="Wang B."/>
            <person name="Wei X."/>
            <person name="Stein J.C."/>
            <person name="Glaubitz J.C."/>
            <person name="Lu F."/>
            <person name="Yu G."/>
            <person name="Liang C."/>
            <person name="Fengler K."/>
            <person name="Li B."/>
            <person name="Rafalski A."/>
            <person name="Schnable P.S."/>
            <person name="Ware D.H."/>
            <person name="Buckler E.S."/>
            <person name="Lai J."/>
        </authorList>
    </citation>
    <scope>NUCLEOTIDE SEQUENCE [LARGE SCALE GENOMIC DNA]</scope>
    <source>
        <tissue evidence="7">Seedling</tissue>
    </source>
</reference>
<accession>A0A8J8YDE0</accession>
<evidence type="ECO:0000259" key="6">
    <source>
        <dbReference type="PROSITE" id="PS51698"/>
    </source>
</evidence>
<organism evidence="7">
    <name type="scientific">Zea mays</name>
    <name type="common">Maize</name>
    <dbReference type="NCBI Taxonomy" id="4577"/>
    <lineage>
        <taxon>Eukaryota</taxon>
        <taxon>Viridiplantae</taxon>
        <taxon>Streptophyta</taxon>
        <taxon>Embryophyta</taxon>
        <taxon>Tracheophyta</taxon>
        <taxon>Spermatophyta</taxon>
        <taxon>Magnoliopsida</taxon>
        <taxon>Liliopsida</taxon>
        <taxon>Poales</taxon>
        <taxon>Poaceae</taxon>
        <taxon>PACMAD clade</taxon>
        <taxon>Panicoideae</taxon>
        <taxon>Andropogonodae</taxon>
        <taxon>Andropogoneae</taxon>
        <taxon>Tripsacinae</taxon>
        <taxon>Zea</taxon>
    </lineage>
</organism>
<dbReference type="CDD" id="cd16664">
    <property type="entry name" value="RING-Ubox_PUB"/>
    <property type="match status" value="1"/>
</dbReference>
<dbReference type="InterPro" id="IPR013083">
    <property type="entry name" value="Znf_RING/FYVE/PHD"/>
</dbReference>
<dbReference type="PROSITE" id="PS51698">
    <property type="entry name" value="U_BOX"/>
    <property type="match status" value="1"/>
</dbReference>
<dbReference type="SUPFAM" id="SSF57850">
    <property type="entry name" value="RING/U-box"/>
    <property type="match status" value="1"/>
</dbReference>
<keyword evidence="3 5" id="KW-0808">Transferase</keyword>
<dbReference type="InterPro" id="IPR003613">
    <property type="entry name" value="Ubox_domain"/>
</dbReference>
<feature type="domain" description="U-box" evidence="6">
    <location>
        <begin position="20"/>
        <end position="94"/>
    </location>
</feature>
<dbReference type="EMBL" id="NCVQ01000002">
    <property type="protein sequence ID" value="PWZ44470.1"/>
    <property type="molecule type" value="Genomic_DNA"/>
</dbReference>
<dbReference type="GO" id="GO:0061630">
    <property type="term" value="F:ubiquitin protein ligase activity"/>
    <property type="evidence" value="ECO:0007669"/>
    <property type="project" value="UniProtKB-UniRule"/>
</dbReference>
<name>A0A8J8YDE0_MAIZE</name>
<dbReference type="SUPFAM" id="SSF48371">
    <property type="entry name" value="ARM repeat"/>
    <property type="match status" value="1"/>
</dbReference>
<dbReference type="InterPro" id="IPR016024">
    <property type="entry name" value="ARM-type_fold"/>
</dbReference>
<dbReference type="InterPro" id="IPR045185">
    <property type="entry name" value="PUB22/23/24-like"/>
</dbReference>
<comment type="catalytic activity">
    <reaction evidence="1 5">
        <text>S-ubiquitinyl-[E2 ubiquitin-conjugating enzyme]-L-cysteine + [acceptor protein]-L-lysine = [E2 ubiquitin-conjugating enzyme]-L-cysteine + N(6)-ubiquitinyl-[acceptor protein]-L-lysine.</text>
        <dbReference type="EC" id="2.3.2.27"/>
    </reaction>
</comment>
<evidence type="ECO:0000256" key="3">
    <source>
        <dbReference type="ARBA" id="ARBA00022679"/>
    </source>
</evidence>
<dbReference type="PANTHER" id="PTHR22849">
    <property type="entry name" value="WDSAM1 PROTEIN"/>
    <property type="match status" value="1"/>
</dbReference>
<proteinExistence type="predicted"/>
<dbReference type="UniPathway" id="UPA00143"/>
<dbReference type="KEGG" id="zma:100284248"/>